<evidence type="ECO:0000256" key="1">
    <source>
        <dbReference type="SAM" id="Phobius"/>
    </source>
</evidence>
<dbReference type="Gene3D" id="3.30.565.10">
    <property type="entry name" value="Histidine kinase-like ATPase, C-terminal domain"/>
    <property type="match status" value="1"/>
</dbReference>
<feature type="domain" description="Signal transduction histidine kinase internal region" evidence="2">
    <location>
        <begin position="224"/>
        <end position="303"/>
    </location>
</feature>
<sequence length="412" mass="47911">MRKTPTAPKGWSAFSYHSSSNHCQTAKNPLPQIQKTYLYLNRPTPAIPLADATIHTIPAADTAFIAGRYPQGLLKRRWLYHHLFWLGYYGLTIALYANLREKIHAGIYLMTAMMILFQAGFCYLNLYLLIPRLLFTRKYAWYILSLIAILMLCPFLVLSVEQAYYSWLENNTTVKPHILTINIWLVGIIQFIYALGLATGIKFVKDTLLNQQLQKEREKHYLETELKFLRAQIQPHFFFNTLNNIYSLTLKKSDQAPDIVLKLSDLMSYMLYESTAPLVPLQKEIDYLRNYLDVEQLRFGQRLTIVFTIEGETATANIPPMILILFLENSFKHGVKNNLSNIELDIRLKVTDNHLYFHVENPVSEEESDPDTKGIGLKNVRRRLDLLYGDKYTLDIREENKLFIVFLKMPLC</sequence>
<dbReference type="EMBL" id="BMJC01000002">
    <property type="protein sequence ID" value="GGA95622.1"/>
    <property type="molecule type" value="Genomic_DNA"/>
</dbReference>
<comment type="caution">
    <text evidence="3">The sequence shown here is derived from an EMBL/GenBank/DDBJ whole genome shotgun (WGS) entry which is preliminary data.</text>
</comment>
<dbReference type="InterPro" id="IPR010559">
    <property type="entry name" value="Sig_transdc_His_kin_internal"/>
</dbReference>
<proteinExistence type="predicted"/>
<dbReference type="PANTHER" id="PTHR34220">
    <property type="entry name" value="SENSOR HISTIDINE KINASE YPDA"/>
    <property type="match status" value="1"/>
</dbReference>
<keyword evidence="1" id="KW-1133">Transmembrane helix</keyword>
<feature type="transmembrane region" description="Helical" evidence="1">
    <location>
        <begin position="105"/>
        <end position="127"/>
    </location>
</feature>
<dbReference type="RefSeq" id="WP_188930887.1">
    <property type="nucleotide sequence ID" value="NZ_BMJC01000002.1"/>
</dbReference>
<dbReference type="InterPro" id="IPR050640">
    <property type="entry name" value="Bact_2-comp_sensor_kinase"/>
</dbReference>
<dbReference type="PANTHER" id="PTHR34220:SF7">
    <property type="entry name" value="SENSOR HISTIDINE KINASE YPDA"/>
    <property type="match status" value="1"/>
</dbReference>
<evidence type="ECO:0000313" key="3">
    <source>
        <dbReference type="EMBL" id="GGA95622.1"/>
    </source>
</evidence>
<organism evidence="3 4">
    <name type="scientific">Puia dinghuensis</name>
    <dbReference type="NCBI Taxonomy" id="1792502"/>
    <lineage>
        <taxon>Bacteria</taxon>
        <taxon>Pseudomonadati</taxon>
        <taxon>Bacteroidota</taxon>
        <taxon>Chitinophagia</taxon>
        <taxon>Chitinophagales</taxon>
        <taxon>Chitinophagaceae</taxon>
        <taxon>Puia</taxon>
    </lineage>
</organism>
<name>A0A8J2UBW9_9BACT</name>
<gene>
    <name evidence="3" type="ORF">GCM10011511_18700</name>
</gene>
<keyword evidence="4" id="KW-1185">Reference proteome</keyword>
<dbReference type="GO" id="GO:0000155">
    <property type="term" value="F:phosphorelay sensor kinase activity"/>
    <property type="evidence" value="ECO:0007669"/>
    <property type="project" value="InterPro"/>
</dbReference>
<dbReference type="InterPro" id="IPR036890">
    <property type="entry name" value="HATPase_C_sf"/>
</dbReference>
<feature type="transmembrane region" description="Helical" evidence="1">
    <location>
        <begin position="78"/>
        <end position="99"/>
    </location>
</feature>
<accession>A0A8J2UBW9</accession>
<evidence type="ECO:0000259" key="2">
    <source>
        <dbReference type="Pfam" id="PF06580"/>
    </source>
</evidence>
<dbReference type="SUPFAM" id="SSF55874">
    <property type="entry name" value="ATPase domain of HSP90 chaperone/DNA topoisomerase II/histidine kinase"/>
    <property type="match status" value="1"/>
</dbReference>
<dbReference type="AlphaFoldDB" id="A0A8J2UBW9"/>
<keyword evidence="1" id="KW-0812">Transmembrane</keyword>
<feature type="transmembrane region" description="Helical" evidence="1">
    <location>
        <begin position="139"/>
        <end position="158"/>
    </location>
</feature>
<evidence type="ECO:0000313" key="4">
    <source>
        <dbReference type="Proteomes" id="UP000607559"/>
    </source>
</evidence>
<feature type="transmembrane region" description="Helical" evidence="1">
    <location>
        <begin position="178"/>
        <end position="201"/>
    </location>
</feature>
<reference evidence="3" key="1">
    <citation type="journal article" date="2014" name="Int. J. Syst. Evol. Microbiol.">
        <title>Complete genome sequence of Corynebacterium casei LMG S-19264T (=DSM 44701T), isolated from a smear-ripened cheese.</title>
        <authorList>
            <consortium name="US DOE Joint Genome Institute (JGI-PGF)"/>
            <person name="Walter F."/>
            <person name="Albersmeier A."/>
            <person name="Kalinowski J."/>
            <person name="Ruckert C."/>
        </authorList>
    </citation>
    <scope>NUCLEOTIDE SEQUENCE</scope>
    <source>
        <strain evidence="3">CGMCC 1.15448</strain>
    </source>
</reference>
<reference evidence="3" key="2">
    <citation type="submission" date="2020-09" db="EMBL/GenBank/DDBJ databases">
        <authorList>
            <person name="Sun Q."/>
            <person name="Zhou Y."/>
        </authorList>
    </citation>
    <scope>NUCLEOTIDE SEQUENCE</scope>
    <source>
        <strain evidence="3">CGMCC 1.15448</strain>
    </source>
</reference>
<dbReference type="Pfam" id="PF06580">
    <property type="entry name" value="His_kinase"/>
    <property type="match status" value="1"/>
</dbReference>
<dbReference type="GO" id="GO:0016020">
    <property type="term" value="C:membrane"/>
    <property type="evidence" value="ECO:0007669"/>
    <property type="project" value="InterPro"/>
</dbReference>
<protein>
    <recommendedName>
        <fullName evidence="2">Signal transduction histidine kinase internal region domain-containing protein</fullName>
    </recommendedName>
</protein>
<dbReference type="Proteomes" id="UP000607559">
    <property type="component" value="Unassembled WGS sequence"/>
</dbReference>
<keyword evidence="1" id="KW-0472">Membrane</keyword>